<dbReference type="eggNOG" id="COG2002">
    <property type="taxonomic scope" value="Bacteria"/>
</dbReference>
<dbReference type="Pfam" id="PF14250">
    <property type="entry name" value="AbrB-like"/>
    <property type="match status" value="1"/>
</dbReference>
<accession>A0A0H3K4K3</accession>
<protein>
    <recommendedName>
        <fullName evidence="2">SpoVT-AbrB domain-containing protein</fullName>
    </recommendedName>
</protein>
<dbReference type="GO" id="GO:0032993">
    <property type="term" value="C:protein-DNA complex"/>
    <property type="evidence" value="ECO:0007669"/>
    <property type="project" value="TreeGrafter"/>
</dbReference>
<keyword evidence="1" id="KW-0238">DNA-binding</keyword>
<gene>
    <name evidence="3" type="ordered locus">syc1843_c</name>
</gene>
<evidence type="ECO:0000259" key="2">
    <source>
        <dbReference type="PROSITE" id="PS51740"/>
    </source>
</evidence>
<name>A0A0H3K4K3_SYNP6</name>
<feature type="domain" description="SpoVT-AbrB" evidence="2">
    <location>
        <begin position="81"/>
        <end position="126"/>
    </location>
</feature>
<proteinExistence type="predicted"/>
<dbReference type="KEGG" id="syc:syc1843_c"/>
<dbReference type="PROSITE" id="PS51740">
    <property type="entry name" value="SPOVT_ABRB"/>
    <property type="match status" value="1"/>
</dbReference>
<dbReference type="EMBL" id="AP008231">
    <property type="protein sequence ID" value="BAD80033.1"/>
    <property type="molecule type" value="Genomic_DNA"/>
</dbReference>
<dbReference type="InterPro" id="IPR027360">
    <property type="entry name" value="AbrB-like"/>
</dbReference>
<evidence type="ECO:0000256" key="1">
    <source>
        <dbReference type="PROSITE-ProRule" id="PRU01076"/>
    </source>
</evidence>
<evidence type="ECO:0000313" key="3">
    <source>
        <dbReference type="EMBL" id="BAD80033.1"/>
    </source>
</evidence>
<sequence length="134" mass="14671">MPKKAIPNQPLTGEALLQRVRELQDASKDQKARACGYVTITKNGRERVNSLQFLNALLEAQGITLDNELKLGRGRTGRSPSFRVSVQDNGNLLVGAAYTRKMGAKPGDAFTISLGRKQIKLQKVSEDGSEDTEE</sequence>
<evidence type="ECO:0000313" key="4">
    <source>
        <dbReference type="Proteomes" id="UP000001175"/>
    </source>
</evidence>
<dbReference type="Proteomes" id="UP000001175">
    <property type="component" value="Chromosome"/>
</dbReference>
<dbReference type="GO" id="GO:0001217">
    <property type="term" value="F:DNA-binding transcription repressor activity"/>
    <property type="evidence" value="ECO:0007669"/>
    <property type="project" value="TreeGrafter"/>
</dbReference>
<reference evidence="3 4" key="1">
    <citation type="journal article" date="2007" name="Photosyn. Res.">
        <title>Complete nucleotide sequence of the freshwater unicellular cyanobacterium Synechococcus elongatus PCC 6301 chromosome: gene content and organization.</title>
        <authorList>
            <person name="Sugita C."/>
            <person name="Ogata K."/>
            <person name="Shikata M."/>
            <person name="Jikuya H."/>
            <person name="Takano J."/>
            <person name="Furumichi M."/>
            <person name="Kanehisa M."/>
            <person name="Omata T."/>
            <person name="Sugiura M."/>
            <person name="Sugita M."/>
        </authorList>
    </citation>
    <scope>NUCLEOTIDE SEQUENCE [LARGE SCALE GENOMIC DNA]</scope>
    <source>
        <strain evidence="4">ATCC 27144 / PCC 6301 / SAUG 1402/1</strain>
    </source>
</reference>
<dbReference type="GO" id="GO:0000976">
    <property type="term" value="F:transcription cis-regulatory region binding"/>
    <property type="evidence" value="ECO:0007669"/>
    <property type="project" value="TreeGrafter"/>
</dbReference>
<dbReference type="GeneID" id="72431140"/>
<organism evidence="3 4">
    <name type="scientific">Synechococcus sp. (strain ATCC 27144 / PCC 6301 / SAUG 1402/1)</name>
    <name type="common">Anacystis nidulans</name>
    <dbReference type="NCBI Taxonomy" id="269084"/>
    <lineage>
        <taxon>Bacteria</taxon>
        <taxon>Bacillati</taxon>
        <taxon>Cyanobacteriota</taxon>
        <taxon>Cyanophyceae</taxon>
        <taxon>Synechococcales</taxon>
        <taxon>Synechococcaceae</taxon>
        <taxon>Synechococcus</taxon>
    </lineage>
</organism>
<dbReference type="PANTHER" id="PTHR42182:SF1">
    <property type="entry name" value="SLL0359 PROTEIN"/>
    <property type="match status" value="1"/>
</dbReference>
<dbReference type="InterPro" id="IPR007159">
    <property type="entry name" value="SpoVT-AbrB_dom"/>
</dbReference>
<dbReference type="PANTHER" id="PTHR42182">
    <property type="entry name" value="SLL0359 PROTEIN"/>
    <property type="match status" value="1"/>
</dbReference>
<dbReference type="RefSeq" id="WP_011244153.1">
    <property type="nucleotide sequence ID" value="NC_006576.1"/>
</dbReference>
<dbReference type="AlphaFoldDB" id="A0A0H3K4K3"/>